<keyword evidence="7 9" id="KW-0067">ATP-binding</keyword>
<dbReference type="Gene3D" id="3.90.870.10">
    <property type="entry name" value="DHBP synthase"/>
    <property type="match status" value="1"/>
</dbReference>
<proteinExistence type="inferred from homology"/>
<keyword evidence="6 9" id="KW-0547">Nucleotide-binding</keyword>
<evidence type="ECO:0000256" key="5">
    <source>
        <dbReference type="ARBA" id="ARBA00022695"/>
    </source>
</evidence>
<reference evidence="11 12" key="1">
    <citation type="journal article" date="2019" name="Int. J. Syst. Evol. Microbiol.">
        <title>The Global Catalogue of Microorganisms (GCM) 10K type strain sequencing project: providing services to taxonomists for standard genome sequencing and annotation.</title>
        <authorList>
            <consortium name="The Broad Institute Genomics Platform"/>
            <consortium name="The Broad Institute Genome Sequencing Center for Infectious Disease"/>
            <person name="Wu L."/>
            <person name="Ma J."/>
        </authorList>
    </citation>
    <scope>NUCLEOTIDE SEQUENCE [LARGE SCALE GENOMIC DNA]</scope>
    <source>
        <strain evidence="11 12">JCM 16343</strain>
    </source>
</reference>
<comment type="catalytic activity">
    <reaction evidence="8 9">
        <text>L-threonine + hydrogencarbonate + ATP = L-threonylcarbamoyladenylate + diphosphate + H2O</text>
        <dbReference type="Rhea" id="RHEA:36407"/>
        <dbReference type="ChEBI" id="CHEBI:15377"/>
        <dbReference type="ChEBI" id="CHEBI:17544"/>
        <dbReference type="ChEBI" id="CHEBI:30616"/>
        <dbReference type="ChEBI" id="CHEBI:33019"/>
        <dbReference type="ChEBI" id="CHEBI:57926"/>
        <dbReference type="ChEBI" id="CHEBI:73682"/>
        <dbReference type="EC" id="2.7.7.87"/>
    </reaction>
</comment>
<keyword evidence="2 9" id="KW-0963">Cytoplasm</keyword>
<dbReference type="InterPro" id="IPR023535">
    <property type="entry name" value="TC-AMP_synthase"/>
</dbReference>
<evidence type="ECO:0000313" key="11">
    <source>
        <dbReference type="EMBL" id="GAA0324421.1"/>
    </source>
</evidence>
<dbReference type="PANTHER" id="PTHR17490">
    <property type="entry name" value="SUA5"/>
    <property type="match status" value="1"/>
</dbReference>
<dbReference type="Pfam" id="PF01300">
    <property type="entry name" value="Sua5_yciO_yrdC"/>
    <property type="match status" value="1"/>
</dbReference>
<evidence type="ECO:0000313" key="12">
    <source>
        <dbReference type="Proteomes" id="UP001501787"/>
    </source>
</evidence>
<keyword evidence="5 9" id="KW-0548">Nucleotidyltransferase</keyword>
<comment type="subcellular location">
    <subcellularLocation>
        <location evidence="1 9">Cytoplasm</location>
    </subcellularLocation>
</comment>
<dbReference type="Proteomes" id="UP001501787">
    <property type="component" value="Unassembled WGS sequence"/>
</dbReference>
<comment type="caution">
    <text evidence="11">The sequence shown here is derived from an EMBL/GenBank/DDBJ whole genome shotgun (WGS) entry which is preliminary data.</text>
</comment>
<accession>A0ABN0W423</accession>
<keyword evidence="4 9" id="KW-0819">tRNA processing</keyword>
<dbReference type="PANTHER" id="PTHR17490:SF18">
    <property type="entry name" value="THREONYLCARBAMOYL-AMP SYNTHASE"/>
    <property type="match status" value="1"/>
</dbReference>
<dbReference type="EC" id="2.7.7.87" evidence="9"/>
<evidence type="ECO:0000256" key="1">
    <source>
        <dbReference type="ARBA" id="ARBA00004496"/>
    </source>
</evidence>
<evidence type="ECO:0000256" key="9">
    <source>
        <dbReference type="HAMAP-Rule" id="MF_01852"/>
    </source>
</evidence>
<protein>
    <recommendedName>
        <fullName evidence="9">Threonylcarbamoyl-AMP synthase</fullName>
        <shortName evidence="9">TC-AMP synthase</shortName>
        <ecNumber evidence="9">2.7.7.87</ecNumber>
    </recommendedName>
    <alternativeName>
        <fullName evidence="9">L-threonylcarbamoyladenylate synthase</fullName>
    </alternativeName>
    <alternativeName>
        <fullName evidence="9">t(6)A37 threonylcarbamoyladenosine biosynthesis protein TsaC</fullName>
    </alternativeName>
    <alternativeName>
        <fullName evidence="9">tRNA threonylcarbamoyladenosine biosynthesis protein TsaC</fullName>
    </alternativeName>
</protein>
<feature type="domain" description="YrdC-like" evidence="10">
    <location>
        <begin position="17"/>
        <end position="219"/>
    </location>
</feature>
<comment type="function">
    <text evidence="9">Required for the formation of a threonylcarbamoyl group on adenosine at position 37 (t(6)A37) in tRNAs that read codons beginning with adenine. Catalyzes the conversion of L-threonine, HCO(3)(-)/CO(2) and ATP to give threonylcarbamoyl-AMP (TC-AMP) as the acyladenylate intermediate, with the release of diphosphate.</text>
</comment>
<sequence>MSIMHKAQLSEDAASVIHEVSTAATWLRAGHLLAYPTESVWGIGCDPFNEDAVETVLAIKARPKAKGMILVTDDIERIAPLLAGLTPEQRASISSSWQPQQGAAQRQANTWLLPITDTLPVGIPAWVTGAHDSVAVRVTDHPLVKSLCAALVSEHNPYGFLVSTSCNPATLPPAKTLAEARAYFAHSDYAPQVRYLQGDTLGYELPSQIRDAVTGAVIR</sequence>
<dbReference type="InterPro" id="IPR006070">
    <property type="entry name" value="Sua5-like_dom"/>
</dbReference>
<evidence type="ECO:0000259" key="10">
    <source>
        <dbReference type="PROSITE" id="PS51163"/>
    </source>
</evidence>
<keyword evidence="3 9" id="KW-0808">Transferase</keyword>
<evidence type="ECO:0000256" key="7">
    <source>
        <dbReference type="ARBA" id="ARBA00022840"/>
    </source>
</evidence>
<evidence type="ECO:0000256" key="4">
    <source>
        <dbReference type="ARBA" id="ARBA00022694"/>
    </source>
</evidence>
<name>A0ABN0W423_9GAMM</name>
<evidence type="ECO:0000256" key="8">
    <source>
        <dbReference type="ARBA" id="ARBA00048366"/>
    </source>
</evidence>
<dbReference type="PROSITE" id="PS51163">
    <property type="entry name" value="YRDC"/>
    <property type="match status" value="1"/>
</dbReference>
<dbReference type="EMBL" id="BAAAFR010000008">
    <property type="protein sequence ID" value="GAA0324421.1"/>
    <property type="molecule type" value="Genomic_DNA"/>
</dbReference>
<dbReference type="HAMAP" id="MF_01852">
    <property type="entry name" value="TsaC"/>
    <property type="match status" value="1"/>
</dbReference>
<evidence type="ECO:0000256" key="2">
    <source>
        <dbReference type="ARBA" id="ARBA00022490"/>
    </source>
</evidence>
<evidence type="ECO:0000256" key="6">
    <source>
        <dbReference type="ARBA" id="ARBA00022741"/>
    </source>
</evidence>
<evidence type="ECO:0000256" key="3">
    <source>
        <dbReference type="ARBA" id="ARBA00022679"/>
    </source>
</evidence>
<comment type="similarity">
    <text evidence="9">Belongs to the SUA5 family. TsaC subfamily.</text>
</comment>
<dbReference type="InterPro" id="IPR017945">
    <property type="entry name" value="DHBP_synth_RibB-like_a/b_dom"/>
</dbReference>
<dbReference type="SUPFAM" id="SSF55821">
    <property type="entry name" value="YrdC/RibB"/>
    <property type="match status" value="1"/>
</dbReference>
<keyword evidence="12" id="KW-1185">Reference proteome</keyword>
<organism evidence="11 12">
    <name type="scientific">Psychrobacter aestuarii</name>
    <dbReference type="NCBI Taxonomy" id="556327"/>
    <lineage>
        <taxon>Bacteria</taxon>
        <taxon>Pseudomonadati</taxon>
        <taxon>Pseudomonadota</taxon>
        <taxon>Gammaproteobacteria</taxon>
        <taxon>Moraxellales</taxon>
        <taxon>Moraxellaceae</taxon>
        <taxon>Psychrobacter</taxon>
    </lineage>
</organism>
<dbReference type="InterPro" id="IPR050156">
    <property type="entry name" value="TC-AMP_synthase_SUA5"/>
</dbReference>
<gene>
    <name evidence="9" type="primary">tsaC</name>
    <name evidence="11" type="ORF">GCM10009129_22790</name>
</gene>